<evidence type="ECO:0000313" key="11">
    <source>
        <dbReference type="EMBL" id="SKC86408.1"/>
    </source>
</evidence>
<evidence type="ECO:0000256" key="6">
    <source>
        <dbReference type="ARBA" id="ARBA00022505"/>
    </source>
</evidence>
<proteinExistence type="inferred from homology"/>
<comment type="catalytic activity">
    <reaction evidence="8">
        <text>adenylyl-molybdopterin + molybdate = Mo-molybdopterin + AMP + H(+)</text>
        <dbReference type="Rhea" id="RHEA:35047"/>
        <dbReference type="ChEBI" id="CHEBI:15378"/>
        <dbReference type="ChEBI" id="CHEBI:36264"/>
        <dbReference type="ChEBI" id="CHEBI:62727"/>
        <dbReference type="ChEBI" id="CHEBI:71302"/>
        <dbReference type="ChEBI" id="CHEBI:456215"/>
        <dbReference type="EC" id="2.10.1.1"/>
    </reaction>
</comment>
<dbReference type="EC" id="2.10.1.1" evidence="4 9"/>
<evidence type="ECO:0000256" key="2">
    <source>
        <dbReference type="ARBA" id="ARBA00005046"/>
    </source>
</evidence>
<evidence type="ECO:0000256" key="1">
    <source>
        <dbReference type="ARBA" id="ARBA00002901"/>
    </source>
</evidence>
<evidence type="ECO:0000256" key="7">
    <source>
        <dbReference type="ARBA" id="ARBA00023150"/>
    </source>
</evidence>
<dbReference type="GO" id="GO:0061599">
    <property type="term" value="F:molybdopterin molybdotransferase activity"/>
    <property type="evidence" value="ECO:0007669"/>
    <property type="project" value="UniProtKB-UniRule"/>
</dbReference>
<sequence length="404" mass="45272">MYKKISLEEAQNLLIKNVKKTDEMCINILKAHGEVLAETIVSPINQPPFDRSPLDGYALIAEDLENLSLNNPMKFKVIDEIYAGEVSSKKIEKGEAIRLMTGAPIPEGANCVIKHEDVIEKEDTIFISKQILPWQNYCFKGEDVKKGDRVLEKGRFLTSNEIGLIASLGIEKVKIYRKPTISILSTGDELIDIGEEHLPGKIYNSNIYSLAFRIKELNLNYKILGQVQDNVKLIKEKIKKYIEKTDMLITTGGVSAGKKDLMIDVLKDLGAEILFWGVEMKPGSSVLCGKYKGRLILCLSGNPAAGLIGFEVIARPMLAYASRQEAIKLKYCKGKITENYNKKSNVRRFLRGRMYLEEGKYYVFPISGNNSSGLLSENINCNCLIDIPKGSIGIKKYQEVDIAY</sequence>
<dbReference type="InterPro" id="IPR001453">
    <property type="entry name" value="MoaB/Mog_dom"/>
</dbReference>
<organism evidence="11 12">
    <name type="scientific">Maledivibacter halophilus</name>
    <dbReference type="NCBI Taxonomy" id="36842"/>
    <lineage>
        <taxon>Bacteria</taxon>
        <taxon>Bacillati</taxon>
        <taxon>Bacillota</taxon>
        <taxon>Clostridia</taxon>
        <taxon>Peptostreptococcales</taxon>
        <taxon>Caminicellaceae</taxon>
        <taxon>Maledivibacter</taxon>
    </lineage>
</organism>
<protein>
    <recommendedName>
        <fullName evidence="5 9">Molybdopterin molybdenumtransferase</fullName>
        <ecNumber evidence="4 9">2.10.1.1</ecNumber>
    </recommendedName>
</protein>
<dbReference type="GO" id="GO:0006777">
    <property type="term" value="P:Mo-molybdopterin cofactor biosynthetic process"/>
    <property type="evidence" value="ECO:0007669"/>
    <property type="project" value="UniProtKB-UniRule"/>
</dbReference>
<dbReference type="PANTHER" id="PTHR10192:SF5">
    <property type="entry name" value="GEPHYRIN"/>
    <property type="match status" value="1"/>
</dbReference>
<dbReference type="Gene3D" id="3.90.105.10">
    <property type="entry name" value="Molybdopterin biosynthesis moea protein, domain 2"/>
    <property type="match status" value="1"/>
</dbReference>
<dbReference type="Proteomes" id="UP000190285">
    <property type="component" value="Unassembled WGS sequence"/>
</dbReference>
<keyword evidence="6 9" id="KW-0500">Molybdenum</keyword>
<dbReference type="SUPFAM" id="SSF63882">
    <property type="entry name" value="MoeA N-terminal region -like"/>
    <property type="match status" value="1"/>
</dbReference>
<dbReference type="SUPFAM" id="SSF63867">
    <property type="entry name" value="MoeA C-terminal domain-like"/>
    <property type="match status" value="1"/>
</dbReference>
<dbReference type="STRING" id="36842.SAMN02194393_04540"/>
<dbReference type="InterPro" id="IPR005111">
    <property type="entry name" value="MoeA_C_domain_IV"/>
</dbReference>
<keyword evidence="7 9" id="KW-0501">Molybdenum cofactor biosynthesis</keyword>
<comment type="pathway">
    <text evidence="2 9">Cofactor biosynthesis; molybdopterin biosynthesis.</text>
</comment>
<dbReference type="RefSeq" id="WP_079494924.1">
    <property type="nucleotide sequence ID" value="NZ_FUZT01000014.1"/>
</dbReference>
<dbReference type="SMART" id="SM00852">
    <property type="entry name" value="MoCF_biosynth"/>
    <property type="match status" value="1"/>
</dbReference>
<dbReference type="PANTHER" id="PTHR10192">
    <property type="entry name" value="MOLYBDOPTERIN BIOSYNTHESIS PROTEIN"/>
    <property type="match status" value="1"/>
</dbReference>
<evidence type="ECO:0000256" key="5">
    <source>
        <dbReference type="ARBA" id="ARBA00021108"/>
    </source>
</evidence>
<keyword evidence="9" id="KW-0808">Transferase</keyword>
<dbReference type="InterPro" id="IPR038987">
    <property type="entry name" value="MoeA-like"/>
</dbReference>
<dbReference type="GO" id="GO:0005829">
    <property type="term" value="C:cytosol"/>
    <property type="evidence" value="ECO:0007669"/>
    <property type="project" value="TreeGrafter"/>
</dbReference>
<dbReference type="NCBIfam" id="NF045515">
    <property type="entry name" value="Glp_gephyrin"/>
    <property type="match status" value="1"/>
</dbReference>
<reference evidence="11 12" key="1">
    <citation type="submission" date="2017-02" db="EMBL/GenBank/DDBJ databases">
        <authorList>
            <person name="Peterson S.W."/>
        </authorList>
    </citation>
    <scope>NUCLEOTIDE SEQUENCE [LARGE SCALE GENOMIC DNA]</scope>
    <source>
        <strain evidence="11 12">M1</strain>
    </source>
</reference>
<name>A0A1T5MES1_9FIRM</name>
<comment type="similarity">
    <text evidence="3 9">Belongs to the MoeA family.</text>
</comment>
<dbReference type="Gene3D" id="3.40.980.10">
    <property type="entry name" value="MoaB/Mog-like domain"/>
    <property type="match status" value="1"/>
</dbReference>
<comment type="cofactor">
    <cofactor evidence="9">
        <name>Mg(2+)</name>
        <dbReference type="ChEBI" id="CHEBI:18420"/>
    </cofactor>
</comment>
<evidence type="ECO:0000313" key="12">
    <source>
        <dbReference type="Proteomes" id="UP000190285"/>
    </source>
</evidence>
<feature type="domain" description="MoaB/Mog" evidence="10">
    <location>
        <begin position="182"/>
        <end position="320"/>
    </location>
</feature>
<accession>A0A1T5MES1</accession>
<evidence type="ECO:0000256" key="8">
    <source>
        <dbReference type="ARBA" id="ARBA00047317"/>
    </source>
</evidence>
<keyword evidence="9" id="KW-0460">Magnesium</keyword>
<dbReference type="Pfam" id="PF00994">
    <property type="entry name" value="MoCF_biosynth"/>
    <property type="match status" value="1"/>
</dbReference>
<dbReference type="CDD" id="cd00887">
    <property type="entry name" value="MoeA"/>
    <property type="match status" value="1"/>
</dbReference>
<dbReference type="FunFam" id="2.170.190.11:FF:000001">
    <property type="entry name" value="Molybdopterin molybdenumtransferase"/>
    <property type="match status" value="1"/>
</dbReference>
<dbReference type="GO" id="GO:0046872">
    <property type="term" value="F:metal ion binding"/>
    <property type="evidence" value="ECO:0007669"/>
    <property type="project" value="UniProtKB-UniRule"/>
</dbReference>
<dbReference type="Gene3D" id="2.40.340.10">
    <property type="entry name" value="MoeA, C-terminal, domain IV"/>
    <property type="match status" value="1"/>
</dbReference>
<dbReference type="InterPro" id="IPR036135">
    <property type="entry name" value="MoeA_linker/N_sf"/>
</dbReference>
<keyword evidence="9" id="KW-0479">Metal-binding</keyword>
<evidence type="ECO:0000256" key="3">
    <source>
        <dbReference type="ARBA" id="ARBA00010763"/>
    </source>
</evidence>
<evidence type="ECO:0000259" key="10">
    <source>
        <dbReference type="SMART" id="SM00852"/>
    </source>
</evidence>
<dbReference type="NCBIfam" id="TIGR00177">
    <property type="entry name" value="molyb_syn"/>
    <property type="match status" value="1"/>
</dbReference>
<dbReference type="Gene3D" id="2.170.190.11">
    <property type="entry name" value="Molybdopterin biosynthesis moea protein, domain 3"/>
    <property type="match status" value="1"/>
</dbReference>
<dbReference type="Pfam" id="PF03454">
    <property type="entry name" value="MoeA_C"/>
    <property type="match status" value="1"/>
</dbReference>
<dbReference type="SUPFAM" id="SSF53218">
    <property type="entry name" value="Molybdenum cofactor biosynthesis proteins"/>
    <property type="match status" value="1"/>
</dbReference>
<dbReference type="OrthoDB" id="9804758at2"/>
<keyword evidence="12" id="KW-1185">Reference proteome</keyword>
<evidence type="ECO:0000256" key="4">
    <source>
        <dbReference type="ARBA" id="ARBA00013269"/>
    </source>
</evidence>
<gene>
    <name evidence="11" type="ORF">SAMN02194393_04540</name>
</gene>
<dbReference type="InterPro" id="IPR036425">
    <property type="entry name" value="MoaB/Mog-like_dom_sf"/>
</dbReference>
<dbReference type="AlphaFoldDB" id="A0A1T5MES1"/>
<dbReference type="InterPro" id="IPR036688">
    <property type="entry name" value="MoeA_C_domain_IV_sf"/>
</dbReference>
<dbReference type="UniPathway" id="UPA00344"/>
<comment type="function">
    <text evidence="1 9">Catalyzes the insertion of molybdate into adenylated molybdopterin with the concomitant release of AMP.</text>
</comment>
<dbReference type="InterPro" id="IPR005110">
    <property type="entry name" value="MoeA_linker/N"/>
</dbReference>
<dbReference type="EMBL" id="FUZT01000014">
    <property type="protein sequence ID" value="SKC86408.1"/>
    <property type="molecule type" value="Genomic_DNA"/>
</dbReference>
<dbReference type="Pfam" id="PF03453">
    <property type="entry name" value="MoeA_N"/>
    <property type="match status" value="1"/>
</dbReference>
<evidence type="ECO:0000256" key="9">
    <source>
        <dbReference type="RuleBase" id="RU365090"/>
    </source>
</evidence>